<protein>
    <submittedName>
        <fullName evidence="2">Uncharacterized protein DUF3618</fullName>
    </submittedName>
</protein>
<gene>
    <name evidence="2" type="ORF">CLV56_3991</name>
</gene>
<dbReference type="RefSeq" id="WP_157805235.1">
    <property type="nucleotide sequence ID" value="NZ_PGEZ01000003.1"/>
</dbReference>
<name>A0A2M9ARG8_9ACTN</name>
<evidence type="ECO:0000256" key="1">
    <source>
        <dbReference type="SAM" id="Phobius"/>
    </source>
</evidence>
<keyword evidence="1" id="KW-0472">Membrane</keyword>
<keyword evidence="1" id="KW-0812">Transmembrane</keyword>
<sequence>MSTHSRPEVPTTITGTPDELVAQIDEARARLAGTIDQLVDRTAPKNVARRTLADIKAKFVTEDGQPRMETIGPVVGGTVVLVGLVVLIRKIVSD</sequence>
<dbReference type="OrthoDB" id="5149496at2"/>
<dbReference type="Pfam" id="PF12277">
    <property type="entry name" value="DUF3618"/>
    <property type="match status" value="1"/>
</dbReference>
<keyword evidence="1" id="KW-1133">Transmembrane helix</keyword>
<evidence type="ECO:0000313" key="2">
    <source>
        <dbReference type="EMBL" id="PJJ48287.1"/>
    </source>
</evidence>
<keyword evidence="3" id="KW-1185">Reference proteome</keyword>
<accession>A0A2M9ARG8</accession>
<comment type="caution">
    <text evidence="2">The sequence shown here is derived from an EMBL/GenBank/DDBJ whole genome shotgun (WGS) entry which is preliminary data.</text>
</comment>
<evidence type="ECO:0000313" key="3">
    <source>
        <dbReference type="Proteomes" id="UP000230842"/>
    </source>
</evidence>
<organism evidence="2 3">
    <name type="scientific">Mumia flava</name>
    <dbReference type="NCBI Taxonomy" id="1348852"/>
    <lineage>
        <taxon>Bacteria</taxon>
        <taxon>Bacillati</taxon>
        <taxon>Actinomycetota</taxon>
        <taxon>Actinomycetes</taxon>
        <taxon>Propionibacteriales</taxon>
        <taxon>Nocardioidaceae</taxon>
        <taxon>Mumia</taxon>
    </lineage>
</organism>
<proteinExistence type="predicted"/>
<feature type="transmembrane region" description="Helical" evidence="1">
    <location>
        <begin position="70"/>
        <end position="88"/>
    </location>
</feature>
<dbReference type="AlphaFoldDB" id="A0A2M9ARG8"/>
<dbReference type="Proteomes" id="UP000230842">
    <property type="component" value="Unassembled WGS sequence"/>
</dbReference>
<reference evidence="2 3" key="1">
    <citation type="submission" date="2017-11" db="EMBL/GenBank/DDBJ databases">
        <title>Genomic Encyclopedia of Archaeal and Bacterial Type Strains, Phase II (KMG-II): From Individual Species to Whole Genera.</title>
        <authorList>
            <person name="Goeker M."/>
        </authorList>
    </citation>
    <scope>NUCLEOTIDE SEQUENCE [LARGE SCALE GENOMIC DNA]</scope>
    <source>
        <strain evidence="2 3">DSM 27763</strain>
    </source>
</reference>
<dbReference type="EMBL" id="PGEZ01000003">
    <property type="protein sequence ID" value="PJJ48287.1"/>
    <property type="molecule type" value="Genomic_DNA"/>
</dbReference>
<dbReference type="InterPro" id="IPR022062">
    <property type="entry name" value="DUF3618"/>
</dbReference>